<dbReference type="Proteomes" id="UP000542720">
    <property type="component" value="Unassembled WGS sequence"/>
</dbReference>
<evidence type="ECO:0000313" key="1">
    <source>
        <dbReference type="EMBL" id="MBB2496887.1"/>
    </source>
</evidence>
<protein>
    <submittedName>
        <fullName evidence="1">Uncharacterized protein</fullName>
    </submittedName>
</protein>
<evidence type="ECO:0000313" key="2">
    <source>
        <dbReference type="Proteomes" id="UP000542720"/>
    </source>
</evidence>
<dbReference type="AlphaFoldDB" id="A0A7W4LPF2"/>
<proteinExistence type="predicted"/>
<comment type="caution">
    <text evidence="1">The sequence shown here is derived from an EMBL/GenBank/DDBJ whole genome shotgun (WGS) entry which is preliminary data.</text>
</comment>
<dbReference type="EMBL" id="JACJUD010000006">
    <property type="protein sequence ID" value="MBB2496887.1"/>
    <property type="molecule type" value="Genomic_DNA"/>
</dbReference>
<keyword evidence="2" id="KW-1185">Reference proteome</keyword>
<gene>
    <name evidence="1" type="ORF">H3H51_17830</name>
</gene>
<dbReference type="PROSITE" id="PS51257">
    <property type="entry name" value="PROKAR_LIPOPROTEIN"/>
    <property type="match status" value="1"/>
</dbReference>
<name>A0A7W4LPF2_9GAMM</name>
<organism evidence="1 2">
    <name type="scientific">Aquipseudomonas ullengensis</name>
    <dbReference type="NCBI Taxonomy" id="2759166"/>
    <lineage>
        <taxon>Bacteria</taxon>
        <taxon>Pseudomonadati</taxon>
        <taxon>Pseudomonadota</taxon>
        <taxon>Gammaproteobacteria</taxon>
        <taxon>Pseudomonadales</taxon>
        <taxon>Pseudomonadaceae</taxon>
        <taxon>Aquipseudomonas</taxon>
    </lineage>
</organism>
<reference evidence="1 2" key="1">
    <citation type="submission" date="2020-08" db="EMBL/GenBank/DDBJ databases">
        <authorList>
            <person name="Kim C.M."/>
        </authorList>
    </citation>
    <scope>NUCLEOTIDE SEQUENCE [LARGE SCALE GENOMIC DNA]</scope>
    <source>
        <strain evidence="1 2">UL070</strain>
    </source>
</reference>
<sequence>MPLPALRRRPPALLFTGVALLACLLAYGLNHLLQRPAEPIAWLGEWQVPVLQPLADGQLTLQQLREHLPEGELWVQPQLDGLRLLYRGELMSADEPWQLQAELQLSARERDSLAKATGLGQRDAEQPLAAALQEPLSRHQITALDLRPQAALDSARLVASLGEARLRLQMQEGEAWVYPQQGLTAHLREGRLQLLRAVPRSLLLH</sequence>
<accession>A0A7W4LPF2</accession>
<dbReference type="RefSeq" id="WP_183090416.1">
    <property type="nucleotide sequence ID" value="NZ_JACJUD010000006.1"/>
</dbReference>